<keyword evidence="8" id="KW-0539">Nucleus</keyword>
<evidence type="ECO:0000256" key="2">
    <source>
        <dbReference type="ARBA" id="ARBA00004496"/>
    </source>
</evidence>
<dbReference type="GO" id="GO:0032259">
    <property type="term" value="P:methylation"/>
    <property type="evidence" value="ECO:0007669"/>
    <property type="project" value="UniProtKB-KW"/>
</dbReference>
<accession>A0A1Q9EMD3</accession>
<comment type="caution">
    <text evidence="10">The sequence shown here is derived from an EMBL/GenBank/DDBJ whole genome shotgun (WGS) entry which is preliminary data.</text>
</comment>
<feature type="compositionally biased region" description="Pro residues" evidence="9">
    <location>
        <begin position="318"/>
        <end position="334"/>
    </location>
</feature>
<feature type="compositionally biased region" description="Polar residues" evidence="9">
    <location>
        <begin position="731"/>
        <end position="740"/>
    </location>
</feature>
<comment type="subcellular location">
    <subcellularLocation>
        <location evidence="2">Cytoplasm</location>
    </subcellularLocation>
    <subcellularLocation>
        <location evidence="1">Nucleus</location>
    </subcellularLocation>
</comment>
<reference evidence="10 11" key="1">
    <citation type="submission" date="2016-02" db="EMBL/GenBank/DDBJ databases">
        <title>Genome analysis of coral dinoflagellate symbionts highlights evolutionary adaptations to a symbiotic lifestyle.</title>
        <authorList>
            <person name="Aranda M."/>
            <person name="Li Y."/>
            <person name="Liew Y.J."/>
            <person name="Baumgarten S."/>
            <person name="Simakov O."/>
            <person name="Wilson M."/>
            <person name="Piel J."/>
            <person name="Ashoor H."/>
            <person name="Bougouffa S."/>
            <person name="Bajic V.B."/>
            <person name="Ryu T."/>
            <person name="Ravasi T."/>
            <person name="Bayer T."/>
            <person name="Micklem G."/>
            <person name="Kim H."/>
            <person name="Bhak J."/>
            <person name="Lajeunesse T.C."/>
            <person name="Voolstra C.R."/>
        </authorList>
    </citation>
    <scope>NUCLEOTIDE SEQUENCE [LARGE SCALE GENOMIC DNA]</scope>
    <source>
        <strain evidence="10 11">CCMP2467</strain>
    </source>
</reference>
<dbReference type="Proteomes" id="UP000186817">
    <property type="component" value="Unassembled WGS sequence"/>
</dbReference>
<keyword evidence="6 10" id="KW-0489">Methyltransferase</keyword>
<keyword evidence="5" id="KW-0963">Cytoplasm</keyword>
<dbReference type="Pfam" id="PF10294">
    <property type="entry name" value="Methyltransf_16"/>
    <property type="match status" value="2"/>
</dbReference>
<evidence type="ECO:0000256" key="5">
    <source>
        <dbReference type="ARBA" id="ARBA00022490"/>
    </source>
</evidence>
<proteinExistence type="predicted"/>
<keyword evidence="7 10" id="KW-0808">Transferase</keyword>
<feature type="region of interest" description="Disordered" evidence="9">
    <location>
        <begin position="554"/>
        <end position="634"/>
    </location>
</feature>
<dbReference type="InterPro" id="IPR029063">
    <property type="entry name" value="SAM-dependent_MTases_sf"/>
</dbReference>
<dbReference type="Gene3D" id="3.40.50.150">
    <property type="entry name" value="Vaccinia Virus protein VP39"/>
    <property type="match status" value="2"/>
</dbReference>
<dbReference type="PANTHER" id="PTHR13539">
    <property type="entry name" value="CALMODULIN-LYSINE N-METHYLTRANSFERASE"/>
    <property type="match status" value="1"/>
</dbReference>
<dbReference type="CDD" id="cd02440">
    <property type="entry name" value="AdoMet_MTases"/>
    <property type="match status" value="1"/>
</dbReference>
<evidence type="ECO:0000256" key="8">
    <source>
        <dbReference type="ARBA" id="ARBA00023242"/>
    </source>
</evidence>
<dbReference type="AlphaFoldDB" id="A0A1Q9EMD3"/>
<feature type="compositionally biased region" description="Acidic residues" evidence="9">
    <location>
        <begin position="592"/>
        <end position="634"/>
    </location>
</feature>
<evidence type="ECO:0000256" key="6">
    <source>
        <dbReference type="ARBA" id="ARBA00022603"/>
    </source>
</evidence>
<keyword evidence="11" id="KW-1185">Reference proteome</keyword>
<feature type="region of interest" description="Disordered" evidence="9">
    <location>
        <begin position="274"/>
        <end position="335"/>
    </location>
</feature>
<feature type="compositionally biased region" description="Basic and acidic residues" evidence="9">
    <location>
        <begin position="703"/>
        <end position="717"/>
    </location>
</feature>
<sequence length="871" mass="95735">MEAACAWEGCERSHWGLFDRIAKTVRDVDEQGQVVAYKSLAYNCAGKAVEFRQPLEGSGTRLMHGDFARKISPSEEALATFILKRPRLFHARRVLVVGAGLGFAGLVAGACTSAREVLLTDGDPEVVRVLETSLQLNKGSFDESLVAVQQVLWDRMEQWPPRHSFDLVIGADVVYLEDLHWALLEMMLRVLRPGGQFLLFASRRNGSLEKFLSTAKSVFATVEVSTEYDADVEQAIGRSSKCFPVFAKLSVPAEEAEDTETVQELRRQFAERHAAEQLKAERSERRRAKAQAAHRARSQSLLARRERRLQAQEEEAALPPPAPEPPEAPAPRQPLRPTAEIEGRSDWGLFDRQCVDHTDFKEFTYNCDGHKLHLRRTPASPRISAAAEALTCWALRHPRCFRRRRVLEVGAGQGLPGLIIAASMEAKHVELSDGDPTAVEALADALKLNENSFQADSTGASRLSFGEVPAGKKFDWIIASDILEAKDQHSSLLHSLRKLLKPNGGVVVVGSGTAFDAFTSVAGGIFARVRVTRDYNDRVNKFLPLASRPKLAVLRRPPVARTKHKASKAKRPFEREAAGALKSISKSAPGEAEQEEDEGDPDVEDEAVEDVDEDQPDEAEEAEEEDDAEEDCVAEAQEELAATDADSAEDDCEEVIAILDQSVRIMHEDETAKAEAQKKAAGAPWQPPCPPGQLRRRILAQRARTETRHRPARRSPEEAATPRTEPGLGSGSSRPVTPQRTAHDSECRGWGYPGPPSSSAPGLELCGTALRPLVRRAQSMPLRRGCLTPLPNLWDVIFPLVHVALPLAASKAFDRCLLATSETRAESAQIRAVTSVIESEYDRQIKVIRATGSANYTLITRSAQGVVDAIL</sequence>
<gene>
    <name evidence="10" type="primary">Camkmt</name>
    <name evidence="10" type="ORF">AK812_SmicGene7898</name>
</gene>
<evidence type="ECO:0000256" key="1">
    <source>
        <dbReference type="ARBA" id="ARBA00004123"/>
    </source>
</evidence>
<dbReference type="InterPro" id="IPR019410">
    <property type="entry name" value="Methyltransf_16"/>
</dbReference>
<evidence type="ECO:0000256" key="3">
    <source>
        <dbReference type="ARBA" id="ARBA00011914"/>
    </source>
</evidence>
<feature type="compositionally biased region" description="Basic residues" evidence="9">
    <location>
        <begin position="285"/>
        <end position="297"/>
    </location>
</feature>
<dbReference type="EC" id="2.1.1.60" evidence="3"/>
<dbReference type="PANTHER" id="PTHR13539:SF3">
    <property type="entry name" value="CALMODULIN-LYSINE N-METHYLTRANSFERASE"/>
    <property type="match status" value="1"/>
</dbReference>
<dbReference type="SUPFAM" id="SSF53335">
    <property type="entry name" value="S-adenosyl-L-methionine-dependent methyltransferases"/>
    <property type="match status" value="2"/>
</dbReference>
<dbReference type="GO" id="GO:0005737">
    <property type="term" value="C:cytoplasm"/>
    <property type="evidence" value="ECO:0007669"/>
    <property type="project" value="UniProtKB-SubCell"/>
</dbReference>
<protein>
    <recommendedName>
        <fullName evidence="4">Calmodulin-lysine N-methyltransferase</fullName>
        <ecNumber evidence="3">2.1.1.60</ecNumber>
    </recommendedName>
</protein>
<organism evidence="10 11">
    <name type="scientific">Symbiodinium microadriaticum</name>
    <name type="common">Dinoflagellate</name>
    <name type="synonym">Zooxanthella microadriatica</name>
    <dbReference type="NCBI Taxonomy" id="2951"/>
    <lineage>
        <taxon>Eukaryota</taxon>
        <taxon>Sar</taxon>
        <taxon>Alveolata</taxon>
        <taxon>Dinophyceae</taxon>
        <taxon>Suessiales</taxon>
        <taxon>Symbiodiniaceae</taxon>
        <taxon>Symbiodinium</taxon>
    </lineage>
</organism>
<dbReference type="EMBL" id="LSRX01000114">
    <property type="protein sequence ID" value="OLQ08584.1"/>
    <property type="molecule type" value="Genomic_DNA"/>
</dbReference>
<dbReference type="GO" id="GO:0018025">
    <property type="term" value="F:calmodulin-lysine N-methyltransferase activity"/>
    <property type="evidence" value="ECO:0007669"/>
    <property type="project" value="UniProtKB-EC"/>
</dbReference>
<dbReference type="GO" id="GO:0005634">
    <property type="term" value="C:nucleus"/>
    <property type="evidence" value="ECO:0007669"/>
    <property type="project" value="UniProtKB-SubCell"/>
</dbReference>
<dbReference type="InterPro" id="IPR025800">
    <property type="entry name" value="CaM-Lys-N-MeTrfase"/>
</dbReference>
<feature type="region of interest" description="Disordered" evidence="9">
    <location>
        <begin position="670"/>
        <end position="755"/>
    </location>
</feature>
<evidence type="ECO:0000313" key="11">
    <source>
        <dbReference type="Proteomes" id="UP000186817"/>
    </source>
</evidence>
<evidence type="ECO:0000256" key="9">
    <source>
        <dbReference type="SAM" id="MobiDB-lite"/>
    </source>
</evidence>
<dbReference type="OrthoDB" id="440400at2759"/>
<evidence type="ECO:0000256" key="4">
    <source>
        <dbReference type="ARBA" id="ARBA00020594"/>
    </source>
</evidence>
<evidence type="ECO:0000313" key="10">
    <source>
        <dbReference type="EMBL" id="OLQ08584.1"/>
    </source>
</evidence>
<evidence type="ECO:0000256" key="7">
    <source>
        <dbReference type="ARBA" id="ARBA00022679"/>
    </source>
</evidence>
<name>A0A1Q9EMD3_SYMMI</name>
<feature type="compositionally biased region" description="Basic and acidic residues" evidence="9">
    <location>
        <begin position="274"/>
        <end position="284"/>
    </location>
</feature>
<feature type="compositionally biased region" description="Basic residues" evidence="9">
    <location>
        <begin position="561"/>
        <end position="570"/>
    </location>
</feature>